<sequence length="347" mass="36995">MESMSFMKKITKRREFSSIIFLLALFGIAGVVNPAFWKLDNIMLCLNGSTVYTICAIGMAFVIFTGEIDASIGGTLGLSAAVAATMIRNGNSSMMALLVAILIGIVIGTVNGFGVAVLGVPSIIMTIGVNGIVRGFSYVYTGGAWVENIPRNFKEISQMGMFGLSWFYIGTIIIMILIHFCVTKKRCGRYFQAVGDNEDGAVHIGLPVTATKMISFIICAVCASLASVIFVSRIGFVTPMSGNGYEMKAIAACVIGGISLSGGIGNMIGATFGALIMASISRILVFVGLSSNYDNTITGILLITIVVIDAVIQKHNIEKSRRERLAARTAEVIEYKVEGGNKVCDRN</sequence>
<evidence type="ECO:0000256" key="10">
    <source>
        <dbReference type="ARBA" id="ARBA00039382"/>
    </source>
</evidence>
<dbReference type="InterPro" id="IPR001851">
    <property type="entry name" value="ABC_transp_permease"/>
</dbReference>
<evidence type="ECO:0000256" key="3">
    <source>
        <dbReference type="ARBA" id="ARBA00022448"/>
    </source>
</evidence>
<dbReference type="PANTHER" id="PTHR32196">
    <property type="entry name" value="ABC TRANSPORTER PERMEASE PROTEIN YPHD-RELATED-RELATED"/>
    <property type="match status" value="1"/>
</dbReference>
<comment type="caution">
    <text evidence="12">The sequence shown here is derived from an EMBL/GenBank/DDBJ whole genome shotgun (WGS) entry which is preliminary data.</text>
</comment>
<evidence type="ECO:0000256" key="6">
    <source>
        <dbReference type="ARBA" id="ARBA00022692"/>
    </source>
</evidence>
<keyword evidence="5" id="KW-0997">Cell inner membrane</keyword>
<dbReference type="PATRIC" id="fig|1353534.3.peg.1679"/>
<evidence type="ECO:0000256" key="11">
    <source>
        <dbReference type="SAM" id="Phobius"/>
    </source>
</evidence>
<feature type="transmembrane region" description="Helical" evidence="11">
    <location>
        <begin position="123"/>
        <end position="140"/>
    </location>
</feature>
<evidence type="ECO:0000256" key="8">
    <source>
        <dbReference type="ARBA" id="ARBA00023136"/>
    </source>
</evidence>
<evidence type="ECO:0000256" key="9">
    <source>
        <dbReference type="ARBA" id="ARBA00025439"/>
    </source>
</evidence>
<feature type="transmembrane region" description="Helical" evidence="11">
    <location>
        <begin position="50"/>
        <end position="83"/>
    </location>
</feature>
<dbReference type="CDD" id="cd06579">
    <property type="entry name" value="TM_PBP1_transp_AraH_like"/>
    <property type="match status" value="1"/>
</dbReference>
<evidence type="ECO:0000256" key="2">
    <source>
        <dbReference type="ARBA" id="ARBA00011262"/>
    </source>
</evidence>
<feature type="transmembrane region" description="Helical" evidence="11">
    <location>
        <begin position="296"/>
        <end position="312"/>
    </location>
</feature>
<feature type="transmembrane region" description="Helical" evidence="11">
    <location>
        <begin position="213"/>
        <end position="237"/>
    </location>
</feature>
<keyword evidence="8 11" id="KW-0472">Membrane</keyword>
<keyword evidence="3" id="KW-0813">Transport</keyword>
<keyword evidence="4" id="KW-1003">Cell membrane</keyword>
<feature type="transmembrane region" description="Helical" evidence="11">
    <location>
        <begin position="95"/>
        <end position="117"/>
    </location>
</feature>
<keyword evidence="7 11" id="KW-1133">Transmembrane helix</keyword>
<evidence type="ECO:0000256" key="4">
    <source>
        <dbReference type="ARBA" id="ARBA00022475"/>
    </source>
</evidence>
<accession>A0A1A6AVN2</accession>
<dbReference type="AlphaFoldDB" id="A0A1A6AVN2"/>
<keyword evidence="13" id="KW-1185">Reference proteome</keyword>
<dbReference type="Pfam" id="PF02653">
    <property type="entry name" value="BPD_transp_2"/>
    <property type="match status" value="1"/>
</dbReference>
<name>A0A1A6AVN2_9CLOT</name>
<dbReference type="GO" id="GO:0022857">
    <property type="term" value="F:transmembrane transporter activity"/>
    <property type="evidence" value="ECO:0007669"/>
    <property type="project" value="InterPro"/>
</dbReference>
<comment type="subcellular location">
    <subcellularLocation>
        <location evidence="1">Cell membrane</location>
        <topology evidence="1">Multi-pass membrane protein</topology>
    </subcellularLocation>
</comment>
<proteinExistence type="predicted"/>
<comment type="function">
    <text evidence="9">Part of the ABC transporter complex LsrABCD involved in autoinducer 2 (AI-2) import. Probably responsible for the translocation of the substrate across the membrane.</text>
</comment>
<feature type="transmembrane region" description="Helical" evidence="11">
    <location>
        <begin position="161"/>
        <end position="180"/>
    </location>
</feature>
<gene>
    <name evidence="12" type="primary">lsrC</name>
    <name evidence="12" type="ORF">CLRAG_16470</name>
</gene>
<dbReference type="GO" id="GO:0005886">
    <property type="term" value="C:plasma membrane"/>
    <property type="evidence" value="ECO:0007669"/>
    <property type="project" value="UniProtKB-SubCell"/>
</dbReference>
<dbReference type="Proteomes" id="UP000093954">
    <property type="component" value="Unassembled WGS sequence"/>
</dbReference>
<evidence type="ECO:0000256" key="5">
    <source>
        <dbReference type="ARBA" id="ARBA00022519"/>
    </source>
</evidence>
<reference evidence="12 13" key="1">
    <citation type="journal article" date="2012" name="Front. Microbiol.">
        <title>Draft Genome Sequence of the Virulent Strain 01-B526 of the Fish Pathogen Aeromonas salmonicida.</title>
        <authorList>
            <person name="Charette S.J."/>
            <person name="Brochu F."/>
            <person name="Boyle B."/>
            <person name="Filion G."/>
            <person name="Tanaka K.H."/>
            <person name="Derome N."/>
        </authorList>
    </citation>
    <scope>NUCLEOTIDE SEQUENCE [LARGE SCALE GENOMIC DNA]</scope>
    <source>
        <strain evidence="12 13">P11</strain>
    </source>
</reference>
<feature type="transmembrane region" description="Helical" evidence="11">
    <location>
        <begin position="249"/>
        <end position="276"/>
    </location>
</feature>
<evidence type="ECO:0000256" key="7">
    <source>
        <dbReference type="ARBA" id="ARBA00022989"/>
    </source>
</evidence>
<dbReference type="RefSeq" id="WP_242872114.1">
    <property type="nucleotide sequence ID" value="NZ_LROS01000015.1"/>
</dbReference>
<organism evidence="12 13">
    <name type="scientific">Clostridium ragsdalei P11</name>
    <dbReference type="NCBI Taxonomy" id="1353534"/>
    <lineage>
        <taxon>Bacteria</taxon>
        <taxon>Bacillati</taxon>
        <taxon>Bacillota</taxon>
        <taxon>Clostridia</taxon>
        <taxon>Eubacteriales</taxon>
        <taxon>Clostridiaceae</taxon>
        <taxon>Clostridium</taxon>
    </lineage>
</organism>
<evidence type="ECO:0000256" key="1">
    <source>
        <dbReference type="ARBA" id="ARBA00004651"/>
    </source>
</evidence>
<dbReference type="EMBL" id="LROS01000015">
    <property type="protein sequence ID" value="OBR94107.1"/>
    <property type="molecule type" value="Genomic_DNA"/>
</dbReference>
<evidence type="ECO:0000313" key="12">
    <source>
        <dbReference type="EMBL" id="OBR94107.1"/>
    </source>
</evidence>
<comment type="subunit">
    <text evidence="2">The complex is composed of two ATP-binding proteins (LsrA), two transmembrane proteins (LsrC and LsrD) and a solute-binding protein (LsrB).</text>
</comment>
<evidence type="ECO:0000313" key="13">
    <source>
        <dbReference type="Proteomes" id="UP000093954"/>
    </source>
</evidence>
<dbReference type="PANTHER" id="PTHR32196:SF29">
    <property type="entry name" value="AUTOINDUCER 2 IMPORT SYSTEM PERMEASE PROTEIN LSRC"/>
    <property type="match status" value="1"/>
</dbReference>
<keyword evidence="6 11" id="KW-0812">Transmembrane</keyword>
<protein>
    <recommendedName>
        <fullName evidence="10">Autoinducer 2 import system permease protein LsrC</fullName>
    </recommendedName>
</protein>